<protein>
    <submittedName>
        <fullName evidence="1">Putative dde superfamily endonuclease</fullName>
    </submittedName>
</protein>
<keyword evidence="1" id="KW-0255">Endonuclease</keyword>
<dbReference type="PANTHER" id="PTHR46068:SF1">
    <property type="entry name" value="TRANSPOSASE IS30-LIKE HTH DOMAIN-CONTAINING PROTEIN"/>
    <property type="match status" value="1"/>
</dbReference>
<name>A0A2M4DSA6_ANODA</name>
<dbReference type="AlphaFoldDB" id="A0A2M4DSA6"/>
<reference evidence="1" key="1">
    <citation type="submission" date="2018-01" db="EMBL/GenBank/DDBJ databases">
        <title>An insight into the sialome of Amazonian anophelines.</title>
        <authorList>
            <person name="Ribeiro J.M."/>
            <person name="Scarpassa V."/>
            <person name="Calvo E."/>
        </authorList>
    </citation>
    <scope>NUCLEOTIDE SEQUENCE</scope>
</reference>
<dbReference type="EMBL" id="GGFL01016214">
    <property type="protein sequence ID" value="MBW80392.1"/>
    <property type="molecule type" value="Transcribed_RNA"/>
</dbReference>
<dbReference type="GO" id="GO:0003676">
    <property type="term" value="F:nucleic acid binding"/>
    <property type="evidence" value="ECO:0007669"/>
    <property type="project" value="InterPro"/>
</dbReference>
<evidence type="ECO:0000313" key="1">
    <source>
        <dbReference type="EMBL" id="MBW80392.1"/>
    </source>
</evidence>
<dbReference type="PANTHER" id="PTHR46068">
    <property type="entry name" value="PROTEIN CBG27172"/>
    <property type="match status" value="1"/>
</dbReference>
<accession>A0A2M4DSA6</accession>
<dbReference type="InterPro" id="IPR036397">
    <property type="entry name" value="RNaseH_sf"/>
</dbReference>
<dbReference type="GO" id="GO:0004519">
    <property type="term" value="F:endonuclease activity"/>
    <property type="evidence" value="ECO:0007669"/>
    <property type="project" value="UniProtKB-KW"/>
</dbReference>
<keyword evidence="1" id="KW-0540">Nuclease</keyword>
<proteinExistence type="predicted"/>
<keyword evidence="1" id="KW-0378">Hydrolase</keyword>
<dbReference type="Gene3D" id="3.30.420.10">
    <property type="entry name" value="Ribonuclease H-like superfamily/Ribonuclease H"/>
    <property type="match status" value="1"/>
</dbReference>
<organism evidence="1">
    <name type="scientific">Anopheles darlingi</name>
    <name type="common">Mosquito</name>
    <dbReference type="NCBI Taxonomy" id="43151"/>
    <lineage>
        <taxon>Eukaryota</taxon>
        <taxon>Metazoa</taxon>
        <taxon>Ecdysozoa</taxon>
        <taxon>Arthropoda</taxon>
        <taxon>Hexapoda</taxon>
        <taxon>Insecta</taxon>
        <taxon>Pterygota</taxon>
        <taxon>Neoptera</taxon>
        <taxon>Endopterygota</taxon>
        <taxon>Diptera</taxon>
        <taxon>Nematocera</taxon>
        <taxon>Culicoidea</taxon>
        <taxon>Culicidae</taxon>
        <taxon>Anophelinae</taxon>
        <taxon>Anopheles</taxon>
    </lineage>
</organism>
<sequence length="221" mass="25260">MARDMKMSHTSMQKILKEDLEYSPFKKQKIHGLSRKNVADRVTRSRMLLKTHAAHSLIFSDEKLFTLAVTLNKQNDRVYGQSLRDIPASKIAVERYQNVSAVMVWGAISSKGKLPLLFIDRGVKINKEYYLEFVLKRHLLPCAKELFGDEEFCFEQDSAPADKALVVQSWCKDNLPCFISSFEWPAVSPDLNPLDFSIWGYMLGKVNNVKHMNLDSGEDLG</sequence>